<dbReference type="SUPFAM" id="SSF56300">
    <property type="entry name" value="Metallo-dependent phosphatases"/>
    <property type="match status" value="1"/>
</dbReference>
<feature type="region of interest" description="Disordered" evidence="4">
    <location>
        <begin position="1322"/>
        <end position="1361"/>
    </location>
</feature>
<keyword evidence="7" id="KW-1185">Reference proteome</keyword>
<evidence type="ECO:0000313" key="6">
    <source>
        <dbReference type="EMBL" id="PFH34991.1"/>
    </source>
</evidence>
<accession>A0A2A9MFG3</accession>
<feature type="region of interest" description="Disordered" evidence="4">
    <location>
        <begin position="1524"/>
        <end position="1582"/>
    </location>
</feature>
<dbReference type="VEuPathDB" id="ToxoDB:BESB_058780"/>
<keyword evidence="3" id="KW-0175">Coiled coil</keyword>
<evidence type="ECO:0000313" key="7">
    <source>
        <dbReference type="Proteomes" id="UP000224006"/>
    </source>
</evidence>
<dbReference type="GO" id="GO:0016787">
    <property type="term" value="F:hydrolase activity"/>
    <property type="evidence" value="ECO:0007669"/>
    <property type="project" value="UniProtKB-KW"/>
</dbReference>
<reference evidence="6 7" key="1">
    <citation type="submission" date="2017-09" db="EMBL/GenBank/DDBJ databases">
        <title>Genome sequencing of Besnoitia besnoiti strain Bb-Ger1.</title>
        <authorList>
            <person name="Schares G."/>
            <person name="Venepally P."/>
            <person name="Lorenzi H.A."/>
        </authorList>
    </citation>
    <scope>NUCLEOTIDE SEQUENCE [LARGE SCALE GENOMIC DNA]</scope>
    <source>
        <strain evidence="6 7">Bb-Ger1</strain>
    </source>
</reference>
<dbReference type="InterPro" id="IPR029052">
    <property type="entry name" value="Metallo-depent_PP-like"/>
</dbReference>
<proteinExistence type="predicted"/>
<feature type="coiled-coil region" evidence="3">
    <location>
        <begin position="1027"/>
        <end position="1057"/>
    </location>
</feature>
<dbReference type="RefSeq" id="XP_029219000.1">
    <property type="nucleotide sequence ID" value="XM_029364292.1"/>
</dbReference>
<protein>
    <submittedName>
        <fullName evidence="6">Acid phosphatase</fullName>
    </submittedName>
</protein>
<dbReference type="OrthoDB" id="411211at2759"/>
<feature type="region of interest" description="Disordered" evidence="4">
    <location>
        <begin position="961"/>
        <end position="989"/>
    </location>
</feature>
<dbReference type="STRING" id="94643.A0A2A9MFG3"/>
<evidence type="ECO:0000256" key="2">
    <source>
        <dbReference type="ARBA" id="ARBA00022801"/>
    </source>
</evidence>
<name>A0A2A9MFG3_BESBE</name>
<dbReference type="KEGG" id="bbes:BESB_058780"/>
<keyword evidence="2" id="KW-0378">Hydrolase</keyword>
<keyword evidence="1" id="KW-0732">Signal</keyword>
<comment type="caution">
    <text evidence="6">The sequence shown here is derived from an EMBL/GenBank/DDBJ whole genome shotgun (WGS) entry which is preliminary data.</text>
</comment>
<organism evidence="6 7">
    <name type="scientific">Besnoitia besnoiti</name>
    <name type="common">Apicomplexan protozoan</name>
    <dbReference type="NCBI Taxonomy" id="94643"/>
    <lineage>
        <taxon>Eukaryota</taxon>
        <taxon>Sar</taxon>
        <taxon>Alveolata</taxon>
        <taxon>Apicomplexa</taxon>
        <taxon>Conoidasida</taxon>
        <taxon>Coccidia</taxon>
        <taxon>Eucoccidiorida</taxon>
        <taxon>Eimeriorina</taxon>
        <taxon>Sarcocystidae</taxon>
        <taxon>Besnoitia</taxon>
    </lineage>
</organism>
<feature type="coiled-coil region" evidence="3">
    <location>
        <begin position="812"/>
        <end position="839"/>
    </location>
</feature>
<dbReference type="InterPro" id="IPR004843">
    <property type="entry name" value="Calcineurin-like_PHP"/>
</dbReference>
<dbReference type="PANTHER" id="PTHR10161:SF14">
    <property type="entry name" value="TARTRATE-RESISTANT ACID PHOSPHATASE TYPE 5"/>
    <property type="match status" value="1"/>
</dbReference>
<evidence type="ECO:0000256" key="4">
    <source>
        <dbReference type="SAM" id="MobiDB-lite"/>
    </source>
</evidence>
<dbReference type="PROSITE" id="PS51257">
    <property type="entry name" value="PROKAR_LIPOPROTEIN"/>
    <property type="match status" value="1"/>
</dbReference>
<evidence type="ECO:0000256" key="1">
    <source>
        <dbReference type="ARBA" id="ARBA00022729"/>
    </source>
</evidence>
<evidence type="ECO:0000259" key="5">
    <source>
        <dbReference type="Pfam" id="PF00149"/>
    </source>
</evidence>
<feature type="compositionally biased region" description="Basic and acidic residues" evidence="4">
    <location>
        <begin position="1322"/>
        <end position="1338"/>
    </location>
</feature>
<evidence type="ECO:0000256" key="3">
    <source>
        <dbReference type="SAM" id="Coils"/>
    </source>
</evidence>
<gene>
    <name evidence="6" type="ORF">BESB_058780</name>
</gene>
<dbReference type="Proteomes" id="UP000224006">
    <property type="component" value="Chromosome V"/>
</dbReference>
<dbReference type="PANTHER" id="PTHR10161">
    <property type="entry name" value="TARTRATE-RESISTANT ACID PHOSPHATASE TYPE 5"/>
    <property type="match status" value="1"/>
</dbReference>
<dbReference type="EMBL" id="NWUJ01000005">
    <property type="protein sequence ID" value="PFH34991.1"/>
    <property type="molecule type" value="Genomic_DNA"/>
</dbReference>
<feature type="compositionally biased region" description="Acidic residues" evidence="4">
    <location>
        <begin position="1546"/>
        <end position="1559"/>
    </location>
</feature>
<dbReference type="InterPro" id="IPR051558">
    <property type="entry name" value="Metallophosphoesterase_PAP"/>
</dbReference>
<dbReference type="GeneID" id="40310806"/>
<sequence length="1582" mass="182899">MAAKRGFHLARGVRSPCLALALALAFISCILSPSSIDFLFPISSHGRFLAFADAADGSPQLKRTGPISRRLDGLITKSVKRLLTWHPVERRVPSINMDNVVFIAGNHRANLSAAVDVTLEDVLILFFRWFHDSKSTAWPAQGLITMEALKREHKSYGNQMVKEYTKKQEEPEQDEEKKNAKLLPIQVYAQLGVCQRRFREWFFDGNTFHRRGGEAFNISDELTEKDVDFMRGLPYSVIRLAQGVFAEQTPASVKRLEHELSVRGVTTLEQLLSRTNFFDLFVLFDLLDETFTQIDVLREFHRNWEKYRSRKYLPPQIPLGEWKEKHTMEEILLDDHYSAADFPKCTTLKCIMQWTWRKTPERTIEVNDVNALKLLLVGSPGREETYRRESTRKQWSWLKRAARINDLENTVQALKEWHEREKADGVLGLGDMLGLPGPTTVRDERFRKKWYDIFVKDGGLDLPWLITLGDSDAVLSPSSQVRYHYSVQEKNWHMPNDYYTVTFKFGANLTLANGMYEETTFNATILSINTWDLFVGTPVANNMQSWSKKLWWLSEQLYQATQKNSTWLIVMGHHPLLSTGPAGEQGRLQFVDDLYKNKAPRGLETLMINMLFMHYQVDAYVSGHDSFMDFNSITDVDRNVTVSFISSGATARLLDEDIGRGWVGRLRGAMYPVLCWGGRKILYQLHPGGCRPLHRDQQSPEKFFVQAQHGNYKVDIVERVTKATGFAAMKLTRDYMLVDFIDSRTKKSAVHKVHRRTNRDGRDIKFMDPYAEGKLRYEELMLDREAFEWENADLIEKETTFARNCPVLAERLRFLVSEMNDLTSKYEDLARQKDSYEVMDDPTREVMAAQGTNVPNKISQILSDMYIVAADHYKLEKRYKQILEIKEKSPEGEDPRYKKLFELEKQYVETRKLRRRIEAALQSDDGTADADDEQILEKAIRNMKLLRKDIDDLEREMERYPDLEKKKAADEKRAKREKEEHQQEPKKFPELKPLDTSLLARIRRKEMQLRRHHEVLRGLKHFPESELKKMRSEIGILKKQEASLRQELNRLQMLRKRAQSPMRPSDVWEKFQVKEELERRLRQIRAYQRDVAQAPAARRHAQTTEEEMEAIETQRAATEKELIEVVDELADRQMTPLQKEFMRMDDELKTTELILEQRKLLSTEALAVPRVQQALQQAVTKQHTLHVEVDKIHDMVRQELNALDDEWEKDMLAKGYKLQELGEGVVVGPNVEQLSPGDASKVADSGELDRANETVDKLKEAEDALAVVDEAIQTAKTADGEEKAELEAMFGPVEELPAKREEVEEQVDALKESLELEAAALEKRVPSKASKQDDEHTDAGSQEDDSSRNLESPEGSSPRGLQEILELFKGKREPSPYKKLEKIDVGQMDTCAQMPMLQAAIQRRLAPQSEEDAKDKCVYHLANQAYRQQLRYVHEGSFFAQGQLGLTPNVYNEPSVHVARTWSEYFGYKHMNRFKSIMRDLKNQLRFVCSTFKPYSFKEAMEMEVREAERRREEELLLPGDQEIDVKDTDVDMDTLTPEPEAFGTESEDNAKEEEDDAHDSEMTLPEGADISIDDVSMSFED</sequence>
<feature type="domain" description="Calcineurin-like phosphoesterase" evidence="5">
    <location>
        <begin position="405"/>
        <end position="625"/>
    </location>
</feature>
<feature type="coiled-coil region" evidence="3">
    <location>
        <begin position="1101"/>
        <end position="1128"/>
    </location>
</feature>
<dbReference type="Pfam" id="PF00149">
    <property type="entry name" value="Metallophos"/>
    <property type="match status" value="1"/>
</dbReference>
<dbReference type="Gene3D" id="3.60.21.10">
    <property type="match status" value="1"/>
</dbReference>